<evidence type="ECO:0000313" key="3">
    <source>
        <dbReference type="EMBL" id="NJB72610.1"/>
    </source>
</evidence>
<evidence type="ECO:0000313" key="4">
    <source>
        <dbReference type="Proteomes" id="UP000590442"/>
    </source>
</evidence>
<organism evidence="3 4">
    <name type="scientific">Saonia flava</name>
    <dbReference type="NCBI Taxonomy" id="523696"/>
    <lineage>
        <taxon>Bacteria</taxon>
        <taxon>Pseudomonadati</taxon>
        <taxon>Bacteroidota</taxon>
        <taxon>Flavobacteriia</taxon>
        <taxon>Flavobacteriales</taxon>
        <taxon>Flavobacteriaceae</taxon>
        <taxon>Saonia</taxon>
    </lineage>
</organism>
<keyword evidence="1" id="KW-0732">Signal</keyword>
<feature type="signal peptide" evidence="1">
    <location>
        <begin position="1"/>
        <end position="26"/>
    </location>
</feature>
<dbReference type="RefSeq" id="WP_167965805.1">
    <property type="nucleotide sequence ID" value="NZ_JAATJJ010000002.1"/>
</dbReference>
<sequence length="263" mass="30335">MKSKISSFFTFAILLFALTATITVQAQRNEFYQLKTYIFDTDEQMATTDAYLENAYLPALKRLGIEHVGVFKYRKIEGEETPKKTILLIPSPSLDVFSSLDYELSRDKEHLAAGVDYLKASYDNPPYARIESVLMEAFDDMPNMKPSPLTGPREDRVYELRSYESATEAIYRNKVHMFNEGGEVKLFDDLDFNAVFYADVISGPKMPNLIYMTTHENMEIRDANWKAFGNAPAWKEMSSMSKYQNNVSHADIWLLYPTEYSDY</sequence>
<dbReference type="AlphaFoldDB" id="A0A846R0C5"/>
<feature type="chain" id="PRO_5032277847" description="NIPSNAP domain-containing protein" evidence="1">
    <location>
        <begin position="27"/>
        <end position="263"/>
    </location>
</feature>
<gene>
    <name evidence="3" type="ORF">GGR42_003101</name>
</gene>
<dbReference type="Proteomes" id="UP000590442">
    <property type="component" value="Unassembled WGS sequence"/>
</dbReference>
<proteinExistence type="predicted"/>
<keyword evidence="4" id="KW-1185">Reference proteome</keyword>
<evidence type="ECO:0000259" key="2">
    <source>
        <dbReference type="Pfam" id="PF07978"/>
    </source>
</evidence>
<reference evidence="3 4" key="1">
    <citation type="submission" date="2020-03" db="EMBL/GenBank/DDBJ databases">
        <title>Genomic Encyclopedia of Type Strains, Phase IV (KMG-IV): sequencing the most valuable type-strain genomes for metagenomic binning, comparative biology and taxonomic classification.</title>
        <authorList>
            <person name="Goeker M."/>
        </authorList>
    </citation>
    <scope>NUCLEOTIDE SEQUENCE [LARGE SCALE GENOMIC DNA]</scope>
    <source>
        <strain evidence="3 4">DSM 29762</strain>
    </source>
</reference>
<name>A0A846R0C5_9FLAO</name>
<protein>
    <recommendedName>
        <fullName evidence="2">NIPSNAP domain-containing protein</fullName>
    </recommendedName>
</protein>
<comment type="caution">
    <text evidence="3">The sequence shown here is derived from an EMBL/GenBank/DDBJ whole genome shotgun (WGS) entry which is preliminary data.</text>
</comment>
<dbReference type="Pfam" id="PF07978">
    <property type="entry name" value="NIPSNAP"/>
    <property type="match status" value="1"/>
</dbReference>
<dbReference type="SUPFAM" id="SSF54909">
    <property type="entry name" value="Dimeric alpha+beta barrel"/>
    <property type="match status" value="1"/>
</dbReference>
<dbReference type="SUPFAM" id="SSF55681">
    <property type="entry name" value="Class II aaRS and biotin synthetases"/>
    <property type="match status" value="1"/>
</dbReference>
<dbReference type="EMBL" id="JAATJJ010000002">
    <property type="protein sequence ID" value="NJB72610.1"/>
    <property type="molecule type" value="Genomic_DNA"/>
</dbReference>
<accession>A0A846R0C5</accession>
<feature type="domain" description="NIPSNAP" evidence="2">
    <location>
        <begin position="158"/>
        <end position="261"/>
    </location>
</feature>
<dbReference type="InterPro" id="IPR045864">
    <property type="entry name" value="aa-tRNA-synth_II/BPL/LPL"/>
</dbReference>
<dbReference type="InterPro" id="IPR011008">
    <property type="entry name" value="Dimeric_a/b-barrel"/>
</dbReference>
<dbReference type="InterPro" id="IPR012577">
    <property type="entry name" value="NIPSNAP"/>
</dbReference>
<evidence type="ECO:0000256" key="1">
    <source>
        <dbReference type="SAM" id="SignalP"/>
    </source>
</evidence>
<dbReference type="Gene3D" id="3.30.70.100">
    <property type="match status" value="2"/>
</dbReference>